<proteinExistence type="predicted"/>
<gene>
    <name evidence="1" type="ORF">PCL1606_20300</name>
</gene>
<organism evidence="1 2">
    <name type="scientific">Pseudomonas chlororaphis</name>
    <dbReference type="NCBI Taxonomy" id="587753"/>
    <lineage>
        <taxon>Bacteria</taxon>
        <taxon>Pseudomonadati</taxon>
        <taxon>Pseudomonadota</taxon>
        <taxon>Gammaproteobacteria</taxon>
        <taxon>Pseudomonadales</taxon>
        <taxon>Pseudomonadaceae</taxon>
        <taxon>Pseudomonas</taxon>
    </lineage>
</organism>
<sequence length="42" mass="4360">MDANDNALLLLTPDTEAPESKDPGAFLCLQQAGVAELGVAFL</sequence>
<name>A0A0D5XWM1_9PSED</name>
<accession>A0A0D5XWM1</accession>
<protein>
    <submittedName>
        <fullName evidence="1">Uncharacterized protein</fullName>
    </submittedName>
</protein>
<dbReference type="AlphaFoldDB" id="A0A0D5XWM1"/>
<evidence type="ECO:0000313" key="2">
    <source>
        <dbReference type="Proteomes" id="UP000032748"/>
    </source>
</evidence>
<dbReference type="KEGG" id="pcz:PCL1606_20300"/>
<reference evidence="1 2" key="1">
    <citation type="journal article" date="2015" name="Mol. Plant Microbe Interact.">
        <title>Comparative Genomic Analysis of Pseudomonas chlororaphis PCL1606 Reveals New Insight into Antifungal Compounds Involved in Biocontrol.</title>
        <authorList>
            <person name="Calderon C.E."/>
            <person name="Ramos C."/>
            <person name="de Vicente A."/>
            <person name="Cazorla F.M."/>
        </authorList>
    </citation>
    <scope>NUCLEOTIDE SEQUENCE [LARGE SCALE GENOMIC DNA]</scope>
    <source>
        <strain evidence="1 2">PCL1606</strain>
    </source>
</reference>
<dbReference type="Proteomes" id="UP000032748">
    <property type="component" value="Chromosome"/>
</dbReference>
<evidence type="ECO:0000313" key="1">
    <source>
        <dbReference type="EMBL" id="AKA23483.1"/>
    </source>
</evidence>
<dbReference type="EMBL" id="CP011110">
    <property type="protein sequence ID" value="AKA23483.1"/>
    <property type="molecule type" value="Genomic_DNA"/>
</dbReference>